<feature type="transmembrane region" description="Helical" evidence="2">
    <location>
        <begin position="6"/>
        <end position="27"/>
    </location>
</feature>
<keyword evidence="4" id="KW-1185">Reference proteome</keyword>
<name>A0A2D2D3P3_METT3</name>
<evidence type="ECO:0000313" key="3">
    <source>
        <dbReference type="EMBL" id="ATQ69597.1"/>
    </source>
</evidence>
<evidence type="ECO:0000256" key="1">
    <source>
        <dbReference type="SAM" id="Coils"/>
    </source>
</evidence>
<keyword evidence="2" id="KW-0472">Membrane</keyword>
<dbReference type="KEGG" id="mtw:CQW49_18195"/>
<dbReference type="STRING" id="595536.GCA_000178815_01542"/>
<sequence length="349" mass="38834">MIEQAMYFALGCLAAGLFTLMILPAFWRRAMRLSLRRLDLLTPLSLEKMAAERDLLRAEFAARYRGLEQKMEAVRSGKAADMLAIGEGVARIADLDDRLAEATARGDLYEKRFEETKGFLEERTDLLRATESALHDMTDRVEQLIGNLRNVETDREQLGRLTELHRSQVATHESSIAGLHVQNAEMRQRLDALQDELARALAEAHRLGEVDAVLAQTTRELDIAIVENADLQRKLGETATRLQALERSATIEIETLQSSLRVARAEERDHAERLEAARSDNALLQGAVDALRREHAHLRENAGHVAPGEGEHEVLALRQAIIDLGARMAEMSATPPSANSNEAAQSKRA</sequence>
<evidence type="ECO:0000313" key="4">
    <source>
        <dbReference type="Proteomes" id="UP000230709"/>
    </source>
</evidence>
<dbReference type="RefSeq" id="WP_003616103.1">
    <property type="nucleotide sequence ID" value="NZ_ADVE02000001.1"/>
</dbReference>
<reference evidence="4" key="1">
    <citation type="submission" date="2017-10" db="EMBL/GenBank/DDBJ databases">
        <title>Completed PacBio SMRT sequence of Methylosinus trichosporium OB3b reveals presence of a third large plasmid.</title>
        <authorList>
            <person name="Charles T.C."/>
            <person name="Lynch M.D.J."/>
            <person name="Heil J.R."/>
            <person name="Cheng J."/>
        </authorList>
    </citation>
    <scope>NUCLEOTIDE SEQUENCE [LARGE SCALE GENOMIC DNA]</scope>
    <source>
        <strain evidence="4">OB3b</strain>
    </source>
</reference>
<keyword evidence="1" id="KW-0175">Coiled coil</keyword>
<organism evidence="3 4">
    <name type="scientific">Methylosinus trichosporium (strain ATCC 35070 / NCIMB 11131 / UNIQEM 75 / OB3b)</name>
    <dbReference type="NCBI Taxonomy" id="595536"/>
    <lineage>
        <taxon>Bacteria</taxon>
        <taxon>Pseudomonadati</taxon>
        <taxon>Pseudomonadota</taxon>
        <taxon>Alphaproteobacteria</taxon>
        <taxon>Hyphomicrobiales</taxon>
        <taxon>Methylocystaceae</taxon>
        <taxon>Methylosinus</taxon>
    </lineage>
</organism>
<proteinExistence type="predicted"/>
<dbReference type="EMBL" id="CP023737">
    <property type="protein sequence ID" value="ATQ69597.1"/>
    <property type="molecule type" value="Genomic_DNA"/>
</dbReference>
<dbReference type="Proteomes" id="UP000230709">
    <property type="component" value="Chromosome"/>
</dbReference>
<feature type="coiled-coil region" evidence="1">
    <location>
        <begin position="92"/>
        <end position="248"/>
    </location>
</feature>
<dbReference type="AlphaFoldDB" id="A0A2D2D3P3"/>
<dbReference type="SUPFAM" id="SSF57997">
    <property type="entry name" value="Tropomyosin"/>
    <property type="match status" value="1"/>
</dbReference>
<gene>
    <name evidence="3" type="ORF">CQW49_18195</name>
</gene>
<keyword evidence="2" id="KW-1133">Transmembrane helix</keyword>
<evidence type="ECO:0000256" key="2">
    <source>
        <dbReference type="SAM" id="Phobius"/>
    </source>
</evidence>
<accession>A0A2D2D3P3</accession>
<keyword evidence="2" id="KW-0812">Transmembrane</keyword>
<feature type="coiled-coil region" evidence="1">
    <location>
        <begin position="274"/>
        <end position="301"/>
    </location>
</feature>
<protein>
    <submittedName>
        <fullName evidence="3">Uncharacterized protein</fullName>
    </submittedName>
</protein>